<feature type="non-terminal residue" evidence="6">
    <location>
        <position position="568"/>
    </location>
</feature>
<proteinExistence type="predicted"/>
<dbReference type="InterPro" id="IPR007094">
    <property type="entry name" value="RNA-dir_pol_PSvirus"/>
</dbReference>
<dbReference type="GO" id="GO:0006351">
    <property type="term" value="P:DNA-templated transcription"/>
    <property type="evidence" value="ECO:0007669"/>
    <property type="project" value="InterPro"/>
</dbReference>
<accession>A0A0E3JR63</accession>
<dbReference type="CDD" id="cd23173">
    <property type="entry name" value="ps-ssRNAv_Nodaviridae_RdRp"/>
    <property type="match status" value="1"/>
</dbReference>
<dbReference type="InterPro" id="IPR001205">
    <property type="entry name" value="RNA-dir_pol_C"/>
</dbReference>
<keyword evidence="1 6" id="KW-0696">RNA-directed RNA polymerase</keyword>
<evidence type="ECO:0000313" key="6">
    <source>
        <dbReference type="EMBL" id="AKA58518.1"/>
    </source>
</evidence>
<feature type="domain" description="RdRp catalytic" evidence="5">
    <location>
        <begin position="318"/>
        <end position="440"/>
    </location>
</feature>
<name>A0A0E3JR63_9VIRU</name>
<evidence type="ECO:0000256" key="3">
    <source>
        <dbReference type="ARBA" id="ARBA00022695"/>
    </source>
</evidence>
<protein>
    <submittedName>
        <fullName evidence="6">RNA-dependent RNA polymerase</fullName>
    </submittedName>
</protein>
<evidence type="ECO:0000256" key="1">
    <source>
        <dbReference type="ARBA" id="ARBA00022484"/>
    </source>
</evidence>
<evidence type="ECO:0000259" key="5">
    <source>
        <dbReference type="PROSITE" id="PS50507"/>
    </source>
</evidence>
<evidence type="ECO:0000256" key="4">
    <source>
        <dbReference type="ARBA" id="ARBA00022953"/>
    </source>
</evidence>
<keyword evidence="2" id="KW-0808">Transferase</keyword>
<dbReference type="EMBL" id="KP263548">
    <property type="protein sequence ID" value="AKA58518.1"/>
    <property type="molecule type" value="Genomic_RNA"/>
</dbReference>
<organism evidence="6">
    <name type="scientific">Lunovirus</name>
    <dbReference type="NCBI Taxonomy" id="1634490"/>
    <lineage>
        <taxon>Viruses</taxon>
        <taxon>Riboviria</taxon>
        <taxon>Orthornavirae</taxon>
        <taxon>Kitrinoviricota</taxon>
        <taxon>Magsaviricetes</taxon>
        <taxon>Nodamuvirales</taxon>
        <taxon>Nodaviridae</taxon>
    </lineage>
</organism>
<dbReference type="InterPro" id="IPR043502">
    <property type="entry name" value="DNA/RNA_pol_sf"/>
</dbReference>
<keyword evidence="4" id="KW-0693">Viral RNA replication</keyword>
<sequence>MGESHRIILLLPYVKIKTKYAPLFNPNYLERKNYTIDGVNIVYDSLTDNMSLAMNDSYHCVAIKGRRYEALRVKLASKKIAEFTVGDVEQYLYDETQKVENQPSESIKITAALLYECFQTNGSLPMITNIVKTSSVPTVYAPMGPLNHQEPIAPCQILTNPLVTFPALFPAKTINSELAAINGRITKVANTTVPPRIYSKYARDFVDWLVDKPHNGTPLTQEEVLDNLERPLQKARAKTVAHRLGVFAQNRLKTFNKAEAYKTPSDPRIITTMETASTLEFSRFTDAFKQQVLKNQDWYGPGKNPAESILILRKITTDGSIETDFTRFDGSVSKFLQHHIVFDAYTRWVNTSEKDLVLSYLRQILKKTGTTSSGLKYKAGWGTRSGSKITTDGNTMINCFVTYAALRNKGYIHTDAVKLLGIYAGDDGINRALPGMCESIESTCADLGLDVKIEVHGRNQPMTYLSRVFPAIQTHDDSLQDPKRTLVKIHLSPNKSVTREQAATNKAFGYMTTDSKTPIIGDYCKKILELTNLTAKGMTNEEQHKAGCGAWPQNDVTLISDMFCKLMN</sequence>
<reference evidence="6" key="1">
    <citation type="submission" date="2014-12" db="EMBL/GenBank/DDBJ databases">
        <title>Fecal virome analysis of three carnivores reveals a novel nodavirus and multiple gemycircularviruses.</title>
        <authorList>
            <person name="Conceicao-Neto N."/>
            <person name="Zeller M."/>
            <person name="Heylen E."/>
            <person name="Lefrere H."/>
            <person name="Van Ranst M."/>
            <person name="Mesquita J.R."/>
            <person name="Matthijnssens J."/>
        </authorList>
    </citation>
    <scope>NUCLEOTIDE SEQUENCE</scope>
    <source>
        <strain evidence="6">260l</strain>
    </source>
</reference>
<dbReference type="GO" id="GO:0039694">
    <property type="term" value="P:viral RNA genome replication"/>
    <property type="evidence" value="ECO:0007669"/>
    <property type="project" value="InterPro"/>
</dbReference>
<dbReference type="Pfam" id="PF00680">
    <property type="entry name" value="RdRP_1"/>
    <property type="match status" value="1"/>
</dbReference>
<dbReference type="GO" id="GO:0003723">
    <property type="term" value="F:RNA binding"/>
    <property type="evidence" value="ECO:0007669"/>
    <property type="project" value="InterPro"/>
</dbReference>
<evidence type="ECO:0000256" key="2">
    <source>
        <dbReference type="ARBA" id="ARBA00022679"/>
    </source>
</evidence>
<dbReference type="GO" id="GO:0003968">
    <property type="term" value="F:RNA-directed RNA polymerase activity"/>
    <property type="evidence" value="ECO:0007669"/>
    <property type="project" value="UniProtKB-KW"/>
</dbReference>
<dbReference type="PROSITE" id="PS50507">
    <property type="entry name" value="RDRP_SSRNA_POS"/>
    <property type="match status" value="1"/>
</dbReference>
<dbReference type="SUPFAM" id="SSF56672">
    <property type="entry name" value="DNA/RNA polymerases"/>
    <property type="match status" value="1"/>
</dbReference>
<keyword evidence="3" id="KW-0548">Nucleotidyltransferase</keyword>